<dbReference type="PROSITE" id="PS00374">
    <property type="entry name" value="MGMT"/>
    <property type="match status" value="1"/>
</dbReference>
<evidence type="ECO:0008006" key="3">
    <source>
        <dbReference type="Google" id="ProtNLM"/>
    </source>
</evidence>
<dbReference type="PROSITE" id="PS51257">
    <property type="entry name" value="PROKAR_LIPOPROTEIN"/>
    <property type="match status" value="1"/>
</dbReference>
<dbReference type="EMBL" id="JAHWGL010000076">
    <property type="protein sequence ID" value="MBW3130066.1"/>
    <property type="molecule type" value="Genomic_DNA"/>
</dbReference>
<reference evidence="1 2" key="1">
    <citation type="submission" date="2021-07" db="EMBL/GenBank/DDBJ databases">
        <title>Hymenobacter profundi sp. nov., isolated from deep-sea water.</title>
        <authorList>
            <person name="Kim M.K."/>
        </authorList>
    </citation>
    <scope>NUCLEOTIDE SEQUENCE [LARGE SCALE GENOMIC DNA]</scope>
    <source>
        <strain evidence="1 2">M2</strain>
    </source>
</reference>
<sequence length="244" mass="27850">MRIPLSICILLLTGCHPSDTPTHNAQETGWYPILTQNRRFVYAARWYAPGATTATLDTVVLTALGKPWASDSTQTAYEWSFRLKLDTTLTTAQSVVAGALDKPNKFWLHPPRRSYYNITELNPFPDIELPAKIGRTWKVKNFYAPDYASNPAWATWEGTLYLQQQWKITDSLDLPTPLGRLPCHRVLATSNCKLGTTALESYFNPTYGFVRLHYRNIDRSRLELELVSVTSRPTLDKAMFSRYL</sequence>
<name>A0ABS6X2K5_9BACT</name>
<protein>
    <recommendedName>
        <fullName evidence="3">Lipoprotein</fullName>
    </recommendedName>
</protein>
<accession>A0ABS6X2K5</accession>
<evidence type="ECO:0000313" key="2">
    <source>
        <dbReference type="Proteomes" id="UP000826188"/>
    </source>
</evidence>
<keyword evidence="2" id="KW-1185">Reference proteome</keyword>
<gene>
    <name evidence="1" type="ORF">KYK14_15980</name>
</gene>
<dbReference type="Proteomes" id="UP000826188">
    <property type="component" value="Unassembled WGS sequence"/>
</dbReference>
<proteinExistence type="predicted"/>
<dbReference type="InterPro" id="IPR001497">
    <property type="entry name" value="MethylDNA_cys_MeTrfase_AS"/>
</dbReference>
<comment type="caution">
    <text evidence="1">The sequence shown here is derived from an EMBL/GenBank/DDBJ whole genome shotgun (WGS) entry which is preliminary data.</text>
</comment>
<organism evidence="1 2">
    <name type="scientific">Hymenobacter profundi</name>
    <dbReference type="NCBI Taxonomy" id="1982110"/>
    <lineage>
        <taxon>Bacteria</taxon>
        <taxon>Pseudomonadati</taxon>
        <taxon>Bacteroidota</taxon>
        <taxon>Cytophagia</taxon>
        <taxon>Cytophagales</taxon>
        <taxon>Hymenobacteraceae</taxon>
        <taxon>Hymenobacter</taxon>
    </lineage>
</organism>
<dbReference type="RefSeq" id="WP_219160203.1">
    <property type="nucleotide sequence ID" value="NZ_JAHWGL010000076.1"/>
</dbReference>
<evidence type="ECO:0000313" key="1">
    <source>
        <dbReference type="EMBL" id="MBW3130066.1"/>
    </source>
</evidence>